<evidence type="ECO:0008006" key="5">
    <source>
        <dbReference type="Google" id="ProtNLM"/>
    </source>
</evidence>
<accession>S8ALC9</accession>
<comment type="caution">
    <text evidence="3">The sequence shown here is derived from an EMBL/GenBank/DDBJ whole genome shotgun (WGS) entry which is preliminary data.</text>
</comment>
<sequence>MLFKAVIIATLSSIAAAQNGQTFSNPSLSSCAISCIKTLQSELGCDPTLLTCACPYLPAIVSNIPFDTCLANNCGSSGPGDAGFALGKNCGSFIWQTYYTTFGAGGNTPMTSAVGTLGTSPAQTTAGSGQNSSPTTSATSGTKTNAAGRLEVEMVALGIALAAAVGL</sequence>
<evidence type="ECO:0000313" key="4">
    <source>
        <dbReference type="Proteomes" id="UP000015100"/>
    </source>
</evidence>
<reference evidence="3 4" key="1">
    <citation type="journal article" date="2013" name="PLoS Genet.">
        <title>Genomic mechanisms accounting for the adaptation to parasitism in nematode-trapping fungi.</title>
        <authorList>
            <person name="Meerupati T."/>
            <person name="Andersson K.M."/>
            <person name="Friman E."/>
            <person name="Kumar D."/>
            <person name="Tunlid A."/>
            <person name="Ahren D."/>
        </authorList>
    </citation>
    <scope>NUCLEOTIDE SEQUENCE [LARGE SCALE GENOMIC DNA]</scope>
    <source>
        <strain evidence="3 4">CBS 200.50</strain>
    </source>
</reference>
<keyword evidence="2" id="KW-0732">Signal</keyword>
<proteinExistence type="predicted"/>
<dbReference type="EMBL" id="AQGS01000067">
    <property type="protein sequence ID" value="EPS43750.1"/>
    <property type="molecule type" value="Genomic_DNA"/>
</dbReference>
<evidence type="ECO:0000256" key="2">
    <source>
        <dbReference type="SAM" id="SignalP"/>
    </source>
</evidence>
<evidence type="ECO:0000313" key="3">
    <source>
        <dbReference type="EMBL" id="EPS43750.1"/>
    </source>
</evidence>
<feature type="chain" id="PRO_5004548606" description="Extracellular membrane protein CFEM domain-containing protein" evidence="2">
    <location>
        <begin position="18"/>
        <end position="167"/>
    </location>
</feature>
<feature type="region of interest" description="Disordered" evidence="1">
    <location>
        <begin position="115"/>
        <end position="143"/>
    </location>
</feature>
<name>S8ALC9_DACHA</name>
<gene>
    <name evidence="3" type="ORF">H072_2259</name>
</gene>
<dbReference type="Proteomes" id="UP000015100">
    <property type="component" value="Unassembled WGS sequence"/>
</dbReference>
<evidence type="ECO:0000256" key="1">
    <source>
        <dbReference type="SAM" id="MobiDB-lite"/>
    </source>
</evidence>
<dbReference type="AlphaFoldDB" id="S8ALC9"/>
<protein>
    <recommendedName>
        <fullName evidence="5">Extracellular membrane protein CFEM domain-containing protein</fullName>
    </recommendedName>
</protein>
<dbReference type="PROSITE" id="PS51257">
    <property type="entry name" value="PROKAR_LIPOPROTEIN"/>
    <property type="match status" value="1"/>
</dbReference>
<reference evidence="4" key="2">
    <citation type="submission" date="2013-04" db="EMBL/GenBank/DDBJ databases">
        <title>Genomic mechanisms accounting for the adaptation to parasitism in nematode-trapping fungi.</title>
        <authorList>
            <person name="Ahren D.G."/>
        </authorList>
    </citation>
    <scope>NUCLEOTIDE SEQUENCE [LARGE SCALE GENOMIC DNA]</scope>
    <source>
        <strain evidence="4">CBS 200.50</strain>
    </source>
</reference>
<dbReference type="HOGENOM" id="CLU_1594469_0_0_1"/>
<feature type="signal peptide" evidence="2">
    <location>
        <begin position="1"/>
        <end position="17"/>
    </location>
</feature>
<keyword evidence="4" id="KW-1185">Reference proteome</keyword>
<organism evidence="3 4">
    <name type="scientific">Dactylellina haptotyla (strain CBS 200.50)</name>
    <name type="common">Nematode-trapping fungus</name>
    <name type="synonym">Monacrosporium haptotylum</name>
    <dbReference type="NCBI Taxonomy" id="1284197"/>
    <lineage>
        <taxon>Eukaryota</taxon>
        <taxon>Fungi</taxon>
        <taxon>Dikarya</taxon>
        <taxon>Ascomycota</taxon>
        <taxon>Pezizomycotina</taxon>
        <taxon>Orbiliomycetes</taxon>
        <taxon>Orbiliales</taxon>
        <taxon>Orbiliaceae</taxon>
        <taxon>Dactylellina</taxon>
    </lineage>
</organism>
<dbReference type="OrthoDB" id="10531689at2759"/>